<dbReference type="RefSeq" id="XP_024349759.1">
    <property type="nucleotide sequence ID" value="XM_024495799.1"/>
</dbReference>
<name>W6UB08_ECHGR</name>
<dbReference type="KEGG" id="egl:EGR_06550"/>
<dbReference type="EMBL" id="APAU02000059">
    <property type="protein sequence ID" value="EUB58563.1"/>
    <property type="molecule type" value="Genomic_DNA"/>
</dbReference>
<evidence type="ECO:0000313" key="1">
    <source>
        <dbReference type="EMBL" id="EUB58563.1"/>
    </source>
</evidence>
<dbReference type="CTD" id="36342265"/>
<dbReference type="AlphaFoldDB" id="W6UB08"/>
<evidence type="ECO:0000313" key="2">
    <source>
        <dbReference type="Proteomes" id="UP000019149"/>
    </source>
</evidence>
<accession>W6UB08</accession>
<sequence length="99" mass="11102">MSIEGKAFLFLPEAVIINPLLCQRKSGNLVLFETGMTKVVPKSHQAGFKISRSVKYQNFPNYFQRKAVKSEDYFVPNATRINSEVQDLFESSVSGNATP</sequence>
<reference evidence="1 2" key="1">
    <citation type="journal article" date="2013" name="Nat. Genet.">
        <title>The genome of the hydatid tapeworm Echinococcus granulosus.</title>
        <authorList>
            <person name="Zheng H."/>
            <person name="Zhang W."/>
            <person name="Zhang L."/>
            <person name="Zhang Z."/>
            <person name="Li J."/>
            <person name="Lu G."/>
            <person name="Zhu Y."/>
            <person name="Wang Y."/>
            <person name="Huang Y."/>
            <person name="Liu J."/>
            <person name="Kang H."/>
            <person name="Chen J."/>
            <person name="Wang L."/>
            <person name="Chen A."/>
            <person name="Yu S."/>
            <person name="Gao Z."/>
            <person name="Jin L."/>
            <person name="Gu W."/>
            <person name="Wang Z."/>
            <person name="Zhao L."/>
            <person name="Shi B."/>
            <person name="Wen H."/>
            <person name="Lin R."/>
            <person name="Jones M.K."/>
            <person name="Brejova B."/>
            <person name="Vinar T."/>
            <person name="Zhao G."/>
            <person name="McManus D.P."/>
            <person name="Chen Z."/>
            <person name="Zhou Y."/>
            <person name="Wang S."/>
        </authorList>
    </citation>
    <scope>NUCLEOTIDE SEQUENCE [LARGE SCALE GENOMIC DNA]</scope>
</reference>
<organism evidence="1 2">
    <name type="scientific">Echinococcus granulosus</name>
    <name type="common">Hydatid tapeworm</name>
    <dbReference type="NCBI Taxonomy" id="6210"/>
    <lineage>
        <taxon>Eukaryota</taxon>
        <taxon>Metazoa</taxon>
        <taxon>Spiralia</taxon>
        <taxon>Lophotrochozoa</taxon>
        <taxon>Platyhelminthes</taxon>
        <taxon>Cestoda</taxon>
        <taxon>Eucestoda</taxon>
        <taxon>Cyclophyllidea</taxon>
        <taxon>Taeniidae</taxon>
        <taxon>Echinococcus</taxon>
        <taxon>Echinococcus granulosus group</taxon>
    </lineage>
</organism>
<dbReference type="Proteomes" id="UP000019149">
    <property type="component" value="Unassembled WGS sequence"/>
</dbReference>
<keyword evidence="2" id="KW-1185">Reference proteome</keyword>
<gene>
    <name evidence="1" type="ORF">EGR_06550</name>
</gene>
<dbReference type="GeneID" id="36342265"/>
<protein>
    <submittedName>
        <fullName evidence="1">Uncharacterized protein</fullName>
    </submittedName>
</protein>
<comment type="caution">
    <text evidence="1">The sequence shown here is derived from an EMBL/GenBank/DDBJ whole genome shotgun (WGS) entry which is preliminary data.</text>
</comment>
<proteinExistence type="predicted"/>